<sequence>MNARFLLAVFDSVYVLALTAWVGSLLFFSFGVVPVIFQVLSPEAGTKLVRSLFPRSYTWGAIAGAIALPAYLGVPLSFQEFRGPIVAVQSLMIVAGTLLMLYAANSLTPAIHAALDAGPEGKARFDRLQRRSMRINLVALALGIILLIALVNRPEPKTAGIVEPTPQERARSDYEQMRAREEASRTRRAPRPASEHELH</sequence>
<proteinExistence type="predicted"/>
<comment type="subcellular location">
    <subcellularLocation>
        <location evidence="1">Membrane</location>
    </subcellularLocation>
</comment>
<evidence type="ECO:0000313" key="8">
    <source>
        <dbReference type="EMBL" id="XBH01800.1"/>
    </source>
</evidence>
<evidence type="ECO:0000256" key="6">
    <source>
        <dbReference type="SAM" id="Phobius"/>
    </source>
</evidence>
<evidence type="ECO:0000256" key="5">
    <source>
        <dbReference type="SAM" id="MobiDB-lite"/>
    </source>
</evidence>
<feature type="domain" description="TMEM205-like" evidence="7">
    <location>
        <begin position="16"/>
        <end position="117"/>
    </location>
</feature>
<feature type="transmembrane region" description="Helical" evidence="6">
    <location>
        <begin position="85"/>
        <end position="104"/>
    </location>
</feature>
<feature type="compositionally biased region" description="Basic and acidic residues" evidence="5">
    <location>
        <begin position="166"/>
        <end position="185"/>
    </location>
</feature>
<dbReference type="Pfam" id="PF13664">
    <property type="entry name" value="DUF4149"/>
    <property type="match status" value="1"/>
</dbReference>
<accession>A0AAU7C9L1</accession>
<reference evidence="8" key="1">
    <citation type="submission" date="2024-05" db="EMBL/GenBank/DDBJ databases">
        <title>Planctomycetes of the genus Singulisphaera possess chitinolytic capabilities.</title>
        <authorList>
            <person name="Ivanova A."/>
        </authorList>
    </citation>
    <scope>NUCLEOTIDE SEQUENCE</scope>
    <source>
        <strain evidence="8">Ch08T</strain>
    </source>
</reference>
<evidence type="ECO:0000256" key="1">
    <source>
        <dbReference type="ARBA" id="ARBA00004370"/>
    </source>
</evidence>
<feature type="transmembrane region" description="Helical" evidence="6">
    <location>
        <begin position="57"/>
        <end position="78"/>
    </location>
</feature>
<organism evidence="8">
    <name type="scientific">Singulisphaera sp. Ch08</name>
    <dbReference type="NCBI Taxonomy" id="3120278"/>
    <lineage>
        <taxon>Bacteria</taxon>
        <taxon>Pseudomonadati</taxon>
        <taxon>Planctomycetota</taxon>
        <taxon>Planctomycetia</taxon>
        <taxon>Isosphaerales</taxon>
        <taxon>Isosphaeraceae</taxon>
        <taxon>Singulisphaera</taxon>
    </lineage>
</organism>
<keyword evidence="2 6" id="KW-0812">Transmembrane</keyword>
<evidence type="ECO:0000256" key="2">
    <source>
        <dbReference type="ARBA" id="ARBA00022692"/>
    </source>
</evidence>
<dbReference type="InterPro" id="IPR025423">
    <property type="entry name" value="TMEM205-like"/>
</dbReference>
<name>A0AAU7C9L1_9BACT</name>
<dbReference type="RefSeq" id="WP_406694545.1">
    <property type="nucleotide sequence ID" value="NZ_CP155447.1"/>
</dbReference>
<evidence type="ECO:0000256" key="4">
    <source>
        <dbReference type="ARBA" id="ARBA00023136"/>
    </source>
</evidence>
<dbReference type="GO" id="GO:0016020">
    <property type="term" value="C:membrane"/>
    <property type="evidence" value="ECO:0007669"/>
    <property type="project" value="UniProtKB-SubCell"/>
</dbReference>
<dbReference type="EMBL" id="CP155447">
    <property type="protein sequence ID" value="XBH01800.1"/>
    <property type="molecule type" value="Genomic_DNA"/>
</dbReference>
<evidence type="ECO:0000259" key="7">
    <source>
        <dbReference type="Pfam" id="PF13664"/>
    </source>
</evidence>
<keyword evidence="3 6" id="KW-1133">Transmembrane helix</keyword>
<feature type="transmembrane region" description="Helical" evidence="6">
    <location>
        <begin position="12"/>
        <end position="37"/>
    </location>
</feature>
<dbReference type="AlphaFoldDB" id="A0AAU7C9L1"/>
<protein>
    <submittedName>
        <fullName evidence="8">DUF4149 domain-containing protein</fullName>
    </submittedName>
</protein>
<keyword evidence="4 6" id="KW-0472">Membrane</keyword>
<evidence type="ECO:0000256" key="3">
    <source>
        <dbReference type="ARBA" id="ARBA00022989"/>
    </source>
</evidence>
<gene>
    <name evidence="8" type="ORF">V5E97_26095</name>
</gene>
<feature type="transmembrane region" description="Helical" evidence="6">
    <location>
        <begin position="133"/>
        <end position="151"/>
    </location>
</feature>
<feature type="region of interest" description="Disordered" evidence="5">
    <location>
        <begin position="158"/>
        <end position="199"/>
    </location>
</feature>